<accession>A0A9W7AJR4</accession>
<name>A0A9W7AJR4_9STRA</name>
<dbReference type="Proteomes" id="UP001165082">
    <property type="component" value="Unassembled WGS sequence"/>
</dbReference>
<feature type="transmembrane region" description="Helical" evidence="7">
    <location>
        <begin position="427"/>
        <end position="448"/>
    </location>
</feature>
<dbReference type="GO" id="GO:0016020">
    <property type="term" value="C:membrane"/>
    <property type="evidence" value="ECO:0007669"/>
    <property type="project" value="UniProtKB-SubCell"/>
</dbReference>
<dbReference type="EMBL" id="BRXZ01001479">
    <property type="protein sequence ID" value="GMH72161.1"/>
    <property type="molecule type" value="Genomic_DNA"/>
</dbReference>
<dbReference type="GO" id="GO:0015297">
    <property type="term" value="F:antiporter activity"/>
    <property type="evidence" value="ECO:0007669"/>
    <property type="project" value="InterPro"/>
</dbReference>
<reference evidence="8" key="1">
    <citation type="submission" date="2022-07" db="EMBL/GenBank/DDBJ databases">
        <title>Genome analysis of Parmales, a sister group of diatoms, reveals the evolutionary specialization of diatoms from phago-mixotrophs to photoautotrophs.</title>
        <authorList>
            <person name="Ban H."/>
            <person name="Sato S."/>
            <person name="Yoshikawa S."/>
            <person name="Kazumasa Y."/>
            <person name="Nakamura Y."/>
            <person name="Ichinomiya M."/>
            <person name="Saitoh K."/>
            <person name="Sato N."/>
            <person name="Blanc-Mathieu R."/>
            <person name="Endo H."/>
            <person name="Kuwata A."/>
            <person name="Ogata H."/>
        </authorList>
    </citation>
    <scope>NUCLEOTIDE SEQUENCE</scope>
</reference>
<feature type="non-terminal residue" evidence="8">
    <location>
        <position position="697"/>
    </location>
</feature>
<feature type="compositionally biased region" description="Basic and acidic residues" evidence="6">
    <location>
        <begin position="679"/>
        <end position="697"/>
    </location>
</feature>
<sequence length="697" mass="73965">MAVWLCGPVLSLIDTSAVGVFSGTVQQAALSPAVSIVDYTSLCLAFMFTGTTNLIAGKDTTPESTDSLSPAARVMKSSLQISLRVGVLAMVFMFLTSSRLLKLLIGNSGVDPAVFTAALKYVRIRSLGMPADVIMRSAQAACLGLKDITSPLLVLVAAALVNGMSDAVLVPCKFGLFNGAAGAAWATVFSQYTAVFLYLGWLRKGGTRGKVDVGKKGGGLRRGVGSIIRNKSWRGARRGETSDDYDYDAKVEDDEGRTARHATQPVKKIKFTTRGMLEGKFRKRDLFKPSPDTKDFVPFFVPVTTTQIGRISGYVAMSHAVASSMGTISMAAHQVMLTVFYTLTPIADSLSLTGQSFVPELFDNAASAALQEGFHGGTGSAAAKKLAHYNVKLWQTGLVFGLVMSLMALAVPHLSPLFTADPMVREAIFRIAPYMSLSFVVHGCVCAMEGVMLGTRDLRFLSQGYTAFFFLVPAVMLRIKRQALGGAKGVGPETLWKAFVGYNAVRATIWSLRMVRINWKALKGVGMNCGPKGEDQSCFVPPKNPEAGEGRKLWRLGISGSPTLPSGPYTGVQDVPQVGSPSPGTVPPPGQDYPRGTPGLVVPQGQPGDLADIALEVMAAARINEVKGNEGPGTPNGEVGREGFSKQTAILSIREAFGDDKMEGVVNEFMSTAGGTAGKEPRGGKEEDATGETTEKG</sequence>
<dbReference type="InterPro" id="IPR002528">
    <property type="entry name" value="MATE_fam"/>
</dbReference>
<keyword evidence="3 7" id="KW-0812">Transmembrane</keyword>
<keyword evidence="9" id="KW-1185">Reference proteome</keyword>
<feature type="region of interest" description="Disordered" evidence="6">
    <location>
        <begin position="672"/>
        <end position="697"/>
    </location>
</feature>
<gene>
    <name evidence="8" type="ORF">TrRE_jg12717</name>
</gene>
<comment type="caution">
    <text evidence="8">The sequence shown here is derived from an EMBL/GenBank/DDBJ whole genome shotgun (WGS) entry which is preliminary data.</text>
</comment>
<feature type="transmembrane region" description="Helical" evidence="7">
    <location>
        <begin position="33"/>
        <end position="56"/>
    </location>
</feature>
<keyword evidence="5 7" id="KW-0472">Membrane</keyword>
<evidence type="ECO:0000256" key="7">
    <source>
        <dbReference type="SAM" id="Phobius"/>
    </source>
</evidence>
<evidence type="ECO:0000256" key="5">
    <source>
        <dbReference type="ARBA" id="ARBA00023136"/>
    </source>
</evidence>
<feature type="transmembrane region" description="Helical" evidence="7">
    <location>
        <begin position="143"/>
        <end position="161"/>
    </location>
</feature>
<feature type="transmembrane region" description="Helical" evidence="7">
    <location>
        <begin position="393"/>
        <end position="415"/>
    </location>
</feature>
<dbReference type="Pfam" id="PF01554">
    <property type="entry name" value="MatE"/>
    <property type="match status" value="1"/>
</dbReference>
<evidence type="ECO:0000256" key="2">
    <source>
        <dbReference type="ARBA" id="ARBA00010199"/>
    </source>
</evidence>
<dbReference type="InterPro" id="IPR044644">
    <property type="entry name" value="DinF-like"/>
</dbReference>
<evidence type="ECO:0000256" key="1">
    <source>
        <dbReference type="ARBA" id="ARBA00004141"/>
    </source>
</evidence>
<evidence type="ECO:0000256" key="3">
    <source>
        <dbReference type="ARBA" id="ARBA00022692"/>
    </source>
</evidence>
<feature type="transmembrane region" description="Helical" evidence="7">
    <location>
        <begin position="460"/>
        <end position="479"/>
    </location>
</feature>
<keyword evidence="4 7" id="KW-1133">Transmembrane helix</keyword>
<dbReference type="PANTHER" id="PTHR42893:SF9">
    <property type="entry name" value="PROTEIN DETOXIFICATION 46, CHLOROPLASTIC"/>
    <property type="match status" value="1"/>
</dbReference>
<organism evidence="8 9">
    <name type="scientific">Triparma retinervis</name>
    <dbReference type="NCBI Taxonomy" id="2557542"/>
    <lineage>
        <taxon>Eukaryota</taxon>
        <taxon>Sar</taxon>
        <taxon>Stramenopiles</taxon>
        <taxon>Ochrophyta</taxon>
        <taxon>Bolidophyceae</taxon>
        <taxon>Parmales</taxon>
        <taxon>Triparmaceae</taxon>
        <taxon>Triparma</taxon>
    </lineage>
</organism>
<evidence type="ECO:0000313" key="8">
    <source>
        <dbReference type="EMBL" id="GMH72161.1"/>
    </source>
</evidence>
<evidence type="ECO:0000256" key="4">
    <source>
        <dbReference type="ARBA" id="ARBA00022989"/>
    </source>
</evidence>
<evidence type="ECO:0000256" key="6">
    <source>
        <dbReference type="SAM" id="MobiDB-lite"/>
    </source>
</evidence>
<comment type="similarity">
    <text evidence="2">Belongs to the multi antimicrobial extrusion (MATE) (TC 2.A.66.1) family.</text>
</comment>
<dbReference type="GO" id="GO:0042910">
    <property type="term" value="F:xenobiotic transmembrane transporter activity"/>
    <property type="evidence" value="ECO:0007669"/>
    <property type="project" value="InterPro"/>
</dbReference>
<evidence type="ECO:0000313" key="9">
    <source>
        <dbReference type="Proteomes" id="UP001165082"/>
    </source>
</evidence>
<feature type="transmembrane region" description="Helical" evidence="7">
    <location>
        <begin position="181"/>
        <end position="201"/>
    </location>
</feature>
<protein>
    <submittedName>
        <fullName evidence="8">Uncharacterized protein</fullName>
    </submittedName>
</protein>
<dbReference type="AlphaFoldDB" id="A0A9W7AJR4"/>
<comment type="subcellular location">
    <subcellularLocation>
        <location evidence="1">Membrane</location>
        <topology evidence="1">Multi-pass membrane protein</topology>
    </subcellularLocation>
</comment>
<proteinExistence type="inferred from homology"/>
<dbReference type="PANTHER" id="PTHR42893">
    <property type="entry name" value="PROTEIN DETOXIFICATION 44, CHLOROPLASTIC-RELATED"/>
    <property type="match status" value="1"/>
</dbReference>
<dbReference type="OrthoDB" id="423427at2759"/>